<dbReference type="Pfam" id="PF00780">
    <property type="entry name" value="CNH"/>
    <property type="match status" value="1"/>
</dbReference>
<dbReference type="InterPro" id="IPR036388">
    <property type="entry name" value="WH-like_DNA-bd_sf"/>
</dbReference>
<dbReference type="Gene3D" id="1.10.10.10">
    <property type="entry name" value="Winged helix-like DNA-binding domain superfamily/Winged helix DNA-binding domain"/>
    <property type="match status" value="1"/>
</dbReference>
<dbReference type="Gene3D" id="1.20.900.10">
    <property type="entry name" value="Dbl homology (DH) domain"/>
    <property type="match status" value="1"/>
</dbReference>
<dbReference type="SMART" id="SM00049">
    <property type="entry name" value="DEP"/>
    <property type="match status" value="1"/>
</dbReference>
<dbReference type="Pfam" id="PF00610">
    <property type="entry name" value="DEP"/>
    <property type="match status" value="1"/>
</dbReference>
<feature type="region of interest" description="Disordered" evidence="3">
    <location>
        <begin position="232"/>
        <end position="271"/>
    </location>
</feature>
<dbReference type="InterPro" id="IPR001849">
    <property type="entry name" value="PH_domain"/>
</dbReference>
<evidence type="ECO:0000313" key="7">
    <source>
        <dbReference type="Proteomes" id="UP000615446"/>
    </source>
</evidence>
<evidence type="ECO:0000256" key="1">
    <source>
        <dbReference type="ARBA" id="ARBA00022553"/>
    </source>
</evidence>
<dbReference type="Pfam" id="PF15405">
    <property type="entry name" value="PH_5"/>
    <property type="match status" value="1"/>
</dbReference>
<dbReference type="AlphaFoldDB" id="A0A8H3QYC9"/>
<feature type="compositionally biased region" description="Basic and acidic residues" evidence="3">
    <location>
        <begin position="291"/>
        <end position="317"/>
    </location>
</feature>
<comment type="caution">
    <text evidence="6">The sequence shown here is derived from an EMBL/GenBank/DDBJ whole genome shotgun (WGS) entry which is preliminary data.</text>
</comment>
<dbReference type="Proteomes" id="UP000615446">
    <property type="component" value="Unassembled WGS sequence"/>
</dbReference>
<feature type="domain" description="DH" evidence="4">
    <location>
        <begin position="547"/>
        <end position="734"/>
    </location>
</feature>
<keyword evidence="1" id="KW-0597">Phosphoprotein</keyword>
<dbReference type="EMBL" id="BLAL01000229">
    <property type="protein sequence ID" value="GES93874.1"/>
    <property type="molecule type" value="Genomic_DNA"/>
</dbReference>
<evidence type="ECO:0000256" key="3">
    <source>
        <dbReference type="SAM" id="MobiDB-lite"/>
    </source>
</evidence>
<evidence type="ECO:0000259" key="4">
    <source>
        <dbReference type="PROSITE" id="PS50010"/>
    </source>
</evidence>
<dbReference type="Gene3D" id="2.30.29.30">
    <property type="entry name" value="Pleckstrin-homology domain (PH domain)/Phosphotyrosine-binding domain (PTB)"/>
    <property type="match status" value="1"/>
</dbReference>
<name>A0A8H3QYC9_9GLOM</name>
<dbReference type="Pfam" id="PF00621">
    <property type="entry name" value="RhoGEF"/>
    <property type="match status" value="1"/>
</dbReference>
<gene>
    <name evidence="6" type="ORF">RCL2_002061900</name>
</gene>
<accession>A0A8H3QYC9</accession>
<proteinExistence type="predicted"/>
<dbReference type="GO" id="GO:0035556">
    <property type="term" value="P:intracellular signal transduction"/>
    <property type="evidence" value="ECO:0007669"/>
    <property type="project" value="InterPro"/>
</dbReference>
<feature type="region of interest" description="Disordered" evidence="3">
    <location>
        <begin position="830"/>
        <end position="850"/>
    </location>
</feature>
<dbReference type="InterPro" id="IPR035899">
    <property type="entry name" value="DBL_dom_sf"/>
</dbReference>
<dbReference type="GO" id="GO:0005085">
    <property type="term" value="F:guanyl-nucleotide exchange factor activity"/>
    <property type="evidence" value="ECO:0007669"/>
    <property type="project" value="UniProtKB-KW"/>
</dbReference>
<dbReference type="InterPro" id="IPR011993">
    <property type="entry name" value="PH-like_dom_sf"/>
</dbReference>
<protein>
    <submittedName>
        <fullName evidence="6">CNH-domain-containing protein</fullName>
    </submittedName>
</protein>
<dbReference type="SMART" id="SM00036">
    <property type="entry name" value="CNH"/>
    <property type="match status" value="1"/>
</dbReference>
<dbReference type="InterPro" id="IPR001180">
    <property type="entry name" value="CNH_dom"/>
</dbReference>
<evidence type="ECO:0000313" key="6">
    <source>
        <dbReference type="EMBL" id="GES93874.1"/>
    </source>
</evidence>
<dbReference type="InterPro" id="IPR052233">
    <property type="entry name" value="Rho-type_GEFs"/>
</dbReference>
<dbReference type="InterPro" id="IPR036390">
    <property type="entry name" value="WH_DNA-bd_sf"/>
</dbReference>
<feature type="compositionally biased region" description="Polar residues" evidence="3">
    <location>
        <begin position="67"/>
        <end position="86"/>
    </location>
</feature>
<feature type="region of interest" description="Disordered" evidence="3">
    <location>
        <begin position="1"/>
        <end position="86"/>
    </location>
</feature>
<evidence type="ECO:0000256" key="2">
    <source>
        <dbReference type="ARBA" id="ARBA00022658"/>
    </source>
</evidence>
<dbReference type="PROSITE" id="PS50010">
    <property type="entry name" value="DH_2"/>
    <property type="match status" value="1"/>
</dbReference>
<organism evidence="6 7">
    <name type="scientific">Rhizophagus clarus</name>
    <dbReference type="NCBI Taxonomy" id="94130"/>
    <lineage>
        <taxon>Eukaryota</taxon>
        <taxon>Fungi</taxon>
        <taxon>Fungi incertae sedis</taxon>
        <taxon>Mucoromycota</taxon>
        <taxon>Glomeromycotina</taxon>
        <taxon>Glomeromycetes</taxon>
        <taxon>Glomerales</taxon>
        <taxon>Glomeraceae</taxon>
        <taxon>Rhizophagus</taxon>
    </lineage>
</organism>
<dbReference type="CDD" id="cd00160">
    <property type="entry name" value="RhoGEF"/>
    <property type="match status" value="1"/>
</dbReference>
<keyword evidence="2" id="KW-0344">Guanine-nucleotide releasing factor</keyword>
<feature type="compositionally biased region" description="Polar residues" evidence="3">
    <location>
        <begin position="258"/>
        <end position="271"/>
    </location>
</feature>
<dbReference type="InterPro" id="IPR000219">
    <property type="entry name" value="DH_dom"/>
</dbReference>
<feature type="region of interest" description="Disordered" evidence="3">
    <location>
        <begin position="288"/>
        <end position="344"/>
    </location>
</feature>
<dbReference type="SUPFAM" id="SSF48065">
    <property type="entry name" value="DBL homology domain (DH-domain)"/>
    <property type="match status" value="1"/>
</dbReference>
<dbReference type="InterPro" id="IPR000591">
    <property type="entry name" value="DEP_dom"/>
</dbReference>
<dbReference type="CDD" id="cd04435">
    <property type="entry name" value="DEP_fRom2"/>
    <property type="match status" value="1"/>
</dbReference>
<dbReference type="PROSITE" id="PS50219">
    <property type="entry name" value="CNH"/>
    <property type="match status" value="1"/>
</dbReference>
<dbReference type="InterPro" id="IPR041675">
    <property type="entry name" value="PH_5"/>
</dbReference>
<dbReference type="PANTHER" id="PTHR46572">
    <property type="entry name" value="RHO1 GDP-GTP EXCHANGE PROTEIN 1-RELATED"/>
    <property type="match status" value="1"/>
</dbReference>
<dbReference type="SUPFAM" id="SSF46785">
    <property type="entry name" value="Winged helix' DNA-binding domain"/>
    <property type="match status" value="1"/>
</dbReference>
<dbReference type="OrthoDB" id="2272012at2759"/>
<reference evidence="6" key="1">
    <citation type="submission" date="2019-10" db="EMBL/GenBank/DDBJ databases">
        <title>Conservation and host-specific expression of non-tandemly repeated heterogenous ribosome RNA gene in arbuscular mycorrhizal fungi.</title>
        <authorList>
            <person name="Maeda T."/>
            <person name="Kobayashi Y."/>
            <person name="Nakagawa T."/>
            <person name="Ezawa T."/>
            <person name="Yamaguchi K."/>
            <person name="Bino T."/>
            <person name="Nishimoto Y."/>
            <person name="Shigenobu S."/>
            <person name="Kawaguchi M."/>
        </authorList>
    </citation>
    <scope>NUCLEOTIDE SEQUENCE</scope>
    <source>
        <strain evidence="6">HR1</strain>
    </source>
</reference>
<dbReference type="SMART" id="SM00325">
    <property type="entry name" value="RhoGEF"/>
    <property type="match status" value="1"/>
</dbReference>
<feature type="domain" description="CNH" evidence="5">
    <location>
        <begin position="919"/>
        <end position="1216"/>
    </location>
</feature>
<sequence length="1270" mass="144327">MQNMVSYEPKKNGTRPYSGNPSQEGMYKGAKQHYDSYAAYRTPPTERPRGPRSSNEATARLWEDGYQSRNSNSPNNIVVGQSTTGGDSFDLESHSEAYPYMHDQQHNTVYSDSAYLPHYSQPASQYPYQQYQTSGSNVYQNPATASAPSLGTLSPEEEPDIFSSTQQYPHYSQHLEYSQHTYSQPLQFSQPTHYQFNGYSYQHQAEYQHPLYTQASHTGPPPQIAVQTVHPYEGRSQSLTSRSFSKSGRRSPQPLSHYASNIAQNSTSTRSMSINGTVSNLIIPSYADENIPPRRSMESVRERPKPPLTNHRTERFRSFSYSDASPSSVTSEVSSSPSSPSSAIGKQHIPIVYPALLSRVADAFRARVTLSNRMKDNLEYKDCFDGREAVDKIAFIIKTTDRNLALLLGRALDSQKFFHDVTYDHRLRDSPNELYQFQKMPSILSSSENYELEDDVEEEEIEENDLPNGVFTLLTDCYSPTCTRDNLCYSIACPRRLEQHARKNMKPNPGLKRAVSRGSISDKKDQKLWIHTVPPEVAANVSETEKRRQEAINEVIYTEKDFVRDLEYLRDCWMNPLLNQNIIPESRRKHFVNEVFYNVLEVHSVNSKLADALQKRQNSFAVVEQIGDIFLEYAPLFDPFIKYGAHQLWGKYEFEREKNSNHVFAKFVEETERRPESRKLELNGYLTKPTTRLGRYPLLLEAVLKQTSQDHPDRINLPKVIKIIKEFLTNVNVESGKSENRFNLQQLNDQLIPKGEHDLGLTEEGRQLIFKGVLKKRGGGGESSDLQVFLFDHALLMVKVKTVNKIEQYKIHRKPIPLLLLSVSATEGQSEGSRVNQKRPPSILPGKTPTVVRGNGDKQYALTFCRLGKKSFTVTLYATTFISRRKWIEHIERQKEIINDKTKVFERGISLEKLNFSGPNKVNCGSYFDDYSKIVFGTDSGIYVLEIGSSSKPAVRVIQLERVSQIDVLEEFRLLLVLADKCFYSYPLESLDPNKSKEANKRSSKISSHASFFKSGTCLGKTLVTVVKNSALNSTIKTLEPIEQNIKNKNKSPLKILSGRSSESLKTYKEFYIPTELTSVNFLSKKLCVGCCAKGFEIVDLETLITQSLIDPDDISLDFVQKKENVKPIAIYRISGGDFLLCYDEFAFYVNKVGWRSRSNWLITWEGSPTSFALRYPYVLAFEPSFIEVRHVETGILEQIIEGHNMRCLYSDSRGNILVVTTDQATDSSEVFSLKLVDGRRRSSLISETTSISTSVLAYEDGNTKPDNDS</sequence>
<evidence type="ECO:0000259" key="5">
    <source>
        <dbReference type="PROSITE" id="PS50219"/>
    </source>
</evidence>
<dbReference type="PANTHER" id="PTHR46572:SF2">
    <property type="entry name" value="RHO1 GDP-GTP EXCHANGE PROTEIN 1-RELATED"/>
    <property type="match status" value="1"/>
</dbReference>
<dbReference type="SMART" id="SM00233">
    <property type="entry name" value="PH"/>
    <property type="match status" value="1"/>
</dbReference>
<feature type="compositionally biased region" description="Polar residues" evidence="3">
    <location>
        <begin position="235"/>
        <end position="246"/>
    </location>
</feature>
<feature type="compositionally biased region" description="Low complexity" evidence="3">
    <location>
        <begin position="325"/>
        <end position="342"/>
    </location>
</feature>
<dbReference type="SUPFAM" id="SSF50729">
    <property type="entry name" value="PH domain-like"/>
    <property type="match status" value="1"/>
</dbReference>